<dbReference type="InterPro" id="IPR050498">
    <property type="entry name" value="Ycf3"/>
</dbReference>
<feature type="repeat" description="TPR" evidence="3">
    <location>
        <begin position="194"/>
        <end position="227"/>
    </location>
</feature>
<comment type="caution">
    <text evidence="5">The sequence shown here is derived from an EMBL/GenBank/DDBJ whole genome shotgun (WGS) entry which is preliminary data.</text>
</comment>
<dbReference type="InterPro" id="IPR011990">
    <property type="entry name" value="TPR-like_helical_dom_sf"/>
</dbReference>
<protein>
    <submittedName>
        <fullName evidence="5">Tetratricopeptide repeat protein</fullName>
    </submittedName>
</protein>
<dbReference type="PROSITE" id="PS50005">
    <property type="entry name" value="TPR"/>
    <property type="match status" value="2"/>
</dbReference>
<dbReference type="OrthoDB" id="1633926at2"/>
<dbReference type="InterPro" id="IPR013105">
    <property type="entry name" value="TPR_2"/>
</dbReference>
<keyword evidence="6" id="KW-1185">Reference proteome</keyword>
<dbReference type="RefSeq" id="WP_161257645.1">
    <property type="nucleotide sequence ID" value="NZ_WXEY01000007.1"/>
</dbReference>
<feature type="repeat" description="TPR" evidence="3">
    <location>
        <begin position="160"/>
        <end position="193"/>
    </location>
</feature>
<dbReference type="AlphaFoldDB" id="A0A845L4C9"/>
<evidence type="ECO:0000256" key="2">
    <source>
        <dbReference type="ARBA" id="ARBA00022803"/>
    </source>
</evidence>
<accession>A0A845L4C9</accession>
<dbReference type="InterPro" id="IPR019734">
    <property type="entry name" value="TPR_rpt"/>
</dbReference>
<proteinExistence type="predicted"/>
<evidence type="ECO:0000256" key="3">
    <source>
        <dbReference type="PROSITE-ProRule" id="PRU00339"/>
    </source>
</evidence>
<dbReference type="Pfam" id="PF14559">
    <property type="entry name" value="TPR_19"/>
    <property type="match status" value="1"/>
</dbReference>
<reference evidence="5 6" key="1">
    <citation type="submission" date="2020-01" db="EMBL/GenBank/DDBJ databases">
        <title>Whole-genome sequence of Heliobacterium undosum DSM 13378.</title>
        <authorList>
            <person name="Kyndt J.A."/>
            <person name="Meyer T.E."/>
        </authorList>
    </citation>
    <scope>NUCLEOTIDE SEQUENCE [LARGE SCALE GENOMIC DNA]</scope>
    <source>
        <strain evidence="5 6">DSM 13378</strain>
    </source>
</reference>
<evidence type="ECO:0000313" key="6">
    <source>
        <dbReference type="Proteomes" id="UP000463470"/>
    </source>
</evidence>
<dbReference type="PANTHER" id="PTHR44858:SF1">
    <property type="entry name" value="UDP-N-ACETYLGLUCOSAMINE--PEPTIDE N-ACETYLGLUCOSAMINYLTRANSFERASE SPINDLY-RELATED"/>
    <property type="match status" value="1"/>
</dbReference>
<dbReference type="SUPFAM" id="SSF48452">
    <property type="entry name" value="TPR-like"/>
    <property type="match status" value="1"/>
</dbReference>
<keyword evidence="1" id="KW-0677">Repeat</keyword>
<evidence type="ECO:0000256" key="4">
    <source>
        <dbReference type="SAM" id="MobiDB-lite"/>
    </source>
</evidence>
<dbReference type="PANTHER" id="PTHR44858">
    <property type="entry name" value="TETRATRICOPEPTIDE REPEAT PROTEIN 6"/>
    <property type="match status" value="1"/>
</dbReference>
<organism evidence="5 6">
    <name type="scientific">Heliomicrobium undosum</name>
    <dbReference type="NCBI Taxonomy" id="121734"/>
    <lineage>
        <taxon>Bacteria</taxon>
        <taxon>Bacillati</taxon>
        <taxon>Bacillota</taxon>
        <taxon>Clostridia</taxon>
        <taxon>Eubacteriales</taxon>
        <taxon>Heliobacteriaceae</taxon>
        <taxon>Heliomicrobium</taxon>
    </lineage>
</organism>
<sequence length="288" mass="30797">MIGNLFFTRTATAPPLRHLSTAWHRFVAVGVIAMLLTSGCSARPAATPTSADPTAGAATNSPAPASSGASAPATSLAPSATAASAPAETVSTASPVAASLAASPAGALPSGAPVSEENRKKAIELYDKGYYAFDVEHGPNRLKKAISLYDQALALDPNCYQAYTGKGIAVAFMGNLDEALRLLDRAIAIRPDYGFAYYNRGLALKYHGRFDDALLWFDRSLAYDRDNAWTYFGMAAIYDAKENTRACMDNLAKAIEIMPYCKVTAREKIEEDFSHVKALPEFKKLIAE</sequence>
<dbReference type="EMBL" id="WXEY01000007">
    <property type="protein sequence ID" value="MZP29694.1"/>
    <property type="molecule type" value="Genomic_DNA"/>
</dbReference>
<dbReference type="Proteomes" id="UP000463470">
    <property type="component" value="Unassembled WGS sequence"/>
</dbReference>
<evidence type="ECO:0000256" key="1">
    <source>
        <dbReference type="ARBA" id="ARBA00022737"/>
    </source>
</evidence>
<keyword evidence="2 3" id="KW-0802">TPR repeat</keyword>
<dbReference type="SMART" id="SM00028">
    <property type="entry name" value="TPR"/>
    <property type="match status" value="4"/>
</dbReference>
<gene>
    <name evidence="5" type="ORF">GTO91_08250</name>
</gene>
<dbReference type="Gene3D" id="1.25.40.10">
    <property type="entry name" value="Tetratricopeptide repeat domain"/>
    <property type="match status" value="1"/>
</dbReference>
<evidence type="ECO:0000313" key="5">
    <source>
        <dbReference type="EMBL" id="MZP29694.1"/>
    </source>
</evidence>
<feature type="region of interest" description="Disordered" evidence="4">
    <location>
        <begin position="43"/>
        <end position="72"/>
    </location>
</feature>
<name>A0A845L4C9_9FIRM</name>
<dbReference type="Pfam" id="PF07719">
    <property type="entry name" value="TPR_2"/>
    <property type="match status" value="1"/>
</dbReference>